<dbReference type="PRINTS" id="PR00364">
    <property type="entry name" value="DISEASERSIST"/>
</dbReference>
<dbReference type="EMBL" id="VOIH02000008">
    <property type="protein sequence ID" value="KAF3438919.1"/>
    <property type="molecule type" value="Genomic_DNA"/>
</dbReference>
<dbReference type="Gene3D" id="1.10.10.10">
    <property type="entry name" value="Winged helix-like DNA-binding domain superfamily/Winged helix DNA-binding domain"/>
    <property type="match status" value="1"/>
</dbReference>
<dbReference type="PANTHER" id="PTHR36766">
    <property type="entry name" value="PLANT BROAD-SPECTRUM MILDEW RESISTANCE PROTEIN RPW8"/>
    <property type="match status" value="1"/>
</dbReference>
<proteinExistence type="inferred from homology"/>
<dbReference type="Gene3D" id="1.20.930.20">
    <property type="entry name" value="Adaptor protein Cbl, N-terminal domain"/>
    <property type="match status" value="1"/>
</dbReference>
<dbReference type="SUPFAM" id="SSF52540">
    <property type="entry name" value="P-loop containing nucleoside triphosphate hydrolases"/>
    <property type="match status" value="1"/>
</dbReference>
<dbReference type="InterPro" id="IPR036537">
    <property type="entry name" value="Adaptor_Cbl_N_dom_sf"/>
</dbReference>
<dbReference type="InterPro" id="IPR002182">
    <property type="entry name" value="NB-ARC"/>
</dbReference>
<protein>
    <recommendedName>
        <fullName evidence="4">RPW8 domain-containing protein</fullName>
    </recommendedName>
</protein>
<name>A0A8K0E3M1_9ROSA</name>
<dbReference type="AlphaFoldDB" id="A0A8K0E3M1"/>
<evidence type="ECO:0000256" key="1">
    <source>
        <dbReference type="ARBA" id="ARBA00008894"/>
    </source>
</evidence>
<dbReference type="InterPro" id="IPR027417">
    <property type="entry name" value="P-loop_NTPase"/>
</dbReference>
<dbReference type="PANTHER" id="PTHR36766:SF3">
    <property type="entry name" value="RPW8 DOMAIN-CONTAINING PROTEIN"/>
    <property type="match status" value="1"/>
</dbReference>
<dbReference type="InterPro" id="IPR032675">
    <property type="entry name" value="LRR_dom_sf"/>
</dbReference>
<accession>A0A8K0E3M1</accession>
<dbReference type="Proteomes" id="UP000796880">
    <property type="component" value="Unassembled WGS sequence"/>
</dbReference>
<evidence type="ECO:0000259" key="4">
    <source>
        <dbReference type="PROSITE" id="PS51153"/>
    </source>
</evidence>
<dbReference type="GO" id="GO:0006952">
    <property type="term" value="P:defense response"/>
    <property type="evidence" value="ECO:0007669"/>
    <property type="project" value="UniProtKB-KW"/>
</dbReference>
<comment type="similarity">
    <text evidence="1">Belongs to the disease resistance NB-LRR family.</text>
</comment>
<organism evidence="5 6">
    <name type="scientific">Rhamnella rubrinervis</name>
    <dbReference type="NCBI Taxonomy" id="2594499"/>
    <lineage>
        <taxon>Eukaryota</taxon>
        <taxon>Viridiplantae</taxon>
        <taxon>Streptophyta</taxon>
        <taxon>Embryophyta</taxon>
        <taxon>Tracheophyta</taxon>
        <taxon>Spermatophyta</taxon>
        <taxon>Magnoliopsida</taxon>
        <taxon>eudicotyledons</taxon>
        <taxon>Gunneridae</taxon>
        <taxon>Pentapetalae</taxon>
        <taxon>rosids</taxon>
        <taxon>fabids</taxon>
        <taxon>Rosales</taxon>
        <taxon>Rhamnaceae</taxon>
        <taxon>rhamnoid group</taxon>
        <taxon>Rhamneae</taxon>
        <taxon>Rhamnella</taxon>
    </lineage>
</organism>
<dbReference type="Pfam" id="PF00931">
    <property type="entry name" value="NB-ARC"/>
    <property type="match status" value="1"/>
</dbReference>
<dbReference type="InterPro" id="IPR036388">
    <property type="entry name" value="WH-like_DNA-bd_sf"/>
</dbReference>
<gene>
    <name evidence="5" type="ORF">FNV43_RR17194</name>
</gene>
<dbReference type="InterPro" id="IPR042197">
    <property type="entry name" value="Apaf_helical"/>
</dbReference>
<reference evidence="5" key="1">
    <citation type="submission" date="2020-03" db="EMBL/GenBank/DDBJ databases">
        <title>A high-quality chromosome-level genome assembly of a woody plant with both climbing and erect habits, Rhamnella rubrinervis.</title>
        <authorList>
            <person name="Lu Z."/>
            <person name="Yang Y."/>
            <person name="Zhu X."/>
            <person name="Sun Y."/>
        </authorList>
    </citation>
    <scope>NUCLEOTIDE SEQUENCE</scope>
    <source>
        <strain evidence="5">BYM</strain>
        <tissue evidence="5">Leaf</tissue>
    </source>
</reference>
<dbReference type="OrthoDB" id="2016095at2759"/>
<dbReference type="Gene3D" id="1.10.8.430">
    <property type="entry name" value="Helical domain of apoptotic protease-activating factors"/>
    <property type="match status" value="1"/>
</dbReference>
<keyword evidence="6" id="KW-1185">Reference proteome</keyword>
<feature type="domain" description="RPW8" evidence="4">
    <location>
        <begin position="1"/>
        <end position="148"/>
    </location>
</feature>
<keyword evidence="2" id="KW-0677">Repeat</keyword>
<dbReference type="Gene3D" id="3.40.50.300">
    <property type="entry name" value="P-loop containing nucleotide triphosphate hydrolases"/>
    <property type="match status" value="1"/>
</dbReference>
<evidence type="ECO:0000313" key="6">
    <source>
        <dbReference type="Proteomes" id="UP000796880"/>
    </source>
</evidence>
<dbReference type="GO" id="GO:0007166">
    <property type="term" value="P:cell surface receptor signaling pathway"/>
    <property type="evidence" value="ECO:0007669"/>
    <property type="project" value="InterPro"/>
</dbReference>
<comment type="caution">
    <text evidence="5">The sequence shown here is derived from an EMBL/GenBank/DDBJ whole genome shotgun (WGS) entry which is preliminary data.</text>
</comment>
<sequence>MDLVPGGGVGQAFNILYNAVKSIAIKNMKFKPTLEKITRTVEALKPLLEDIEKSNEKLDEQKWELSGFKTAMEEGANLIRKCSEVHGYNIFKRSSGKDELDELDETLRRLINILGVQGMRDQKETGIELREMHDVIMRKGDIGFGVSNTSTASCDVPQLPSLIKGLDGPLAELKKRLLNSDKSLLLVTAMGGCGKTLLAQKFCHDLHVKGKFKDNIFFVTVSKTAPSLSDIVQQLYKHKKKEVPALANEVDAVEHLKILLNQIGEIAPILLVLDDVWDGSESLVKRLVLQRPEYKILVTSRSELKGLGPPEFAHPYRLIPLNDKDAMTLFCHWASLDDGNSGISDKIVKEIVDYFKIFPLGLKIVAGTLSGKSEEFWKSKLRECSNASSKLSTESDLVACLQSLLENLDAKVKECFMDLGSFPEDHRIPVAALIDMWTELYNLNEDGDAVVELLNLVCRNLVSLIVTRKDMKEVDGYYNKHFVTQHDLLRDLTMHQSSNDPGQWKRLNIDLRGKNQLPNWWDKRKEKSFSARLLTISSEKKLPSKLSKMELPEAEALLLNFWSKDYALPEFVEKMESLKALIITSYKTFPAELKNFELLGPLENLRRIRLERISIPSLTLVPLGNLQKISFYMCSIGKAFSNCSTKISELFPNLTEMNVDFCNDLVELPAEICDIETLEELTISHCTKLCALPEEIGKLENLKELRLRCCISLVGLPDSISKLSNLAFLDISDCISIESLPEDIGDLRKLSKLNMTHCSRLPTLPWSVSNLAQLEDLICDEEKQELWEPFLLPYLPNTVVKLAEVDINLNWLPQYRIA</sequence>
<dbReference type="SUPFAM" id="SSF52047">
    <property type="entry name" value="RNI-like"/>
    <property type="match status" value="1"/>
</dbReference>
<dbReference type="Pfam" id="PF05659">
    <property type="entry name" value="RPW8"/>
    <property type="match status" value="1"/>
</dbReference>
<dbReference type="InterPro" id="IPR008808">
    <property type="entry name" value="Powdery_mildew-R_dom"/>
</dbReference>
<dbReference type="Gene3D" id="3.80.10.10">
    <property type="entry name" value="Ribonuclease Inhibitor"/>
    <property type="match status" value="2"/>
</dbReference>
<evidence type="ECO:0000313" key="5">
    <source>
        <dbReference type="EMBL" id="KAF3438919.1"/>
    </source>
</evidence>
<dbReference type="GO" id="GO:0043531">
    <property type="term" value="F:ADP binding"/>
    <property type="evidence" value="ECO:0007669"/>
    <property type="project" value="InterPro"/>
</dbReference>
<evidence type="ECO:0000256" key="2">
    <source>
        <dbReference type="ARBA" id="ARBA00022737"/>
    </source>
</evidence>
<evidence type="ECO:0000256" key="3">
    <source>
        <dbReference type="ARBA" id="ARBA00022821"/>
    </source>
</evidence>
<keyword evidence="3" id="KW-0611">Plant defense</keyword>
<dbReference type="PROSITE" id="PS51153">
    <property type="entry name" value="RPW8"/>
    <property type="match status" value="1"/>
</dbReference>